<evidence type="ECO:0000256" key="8">
    <source>
        <dbReference type="ARBA" id="ARBA00023136"/>
    </source>
</evidence>
<gene>
    <name evidence="10" type="ORF">PC9H_010798</name>
</gene>
<dbReference type="PANTHER" id="PTHR31586:SF1">
    <property type="entry name" value="CYTOCHROME C OXIDASE ASSEMBLY PROTEIN COX20, MITOCHONDRIAL"/>
    <property type="match status" value="1"/>
</dbReference>
<sequence>MANTDPGRPSPSSSAIPPPPGYTPPTGNLPTDVYNVRKSIRNIGQIPCARNSLLSGIASGVGIGVIRGLSAGPLVAGHWAMATFTVISLGSWHVCQRQIRREQQNVQKIIESIPQRSLKNGGATTPRATE</sequence>
<organism evidence="10 11">
    <name type="scientific">Pleurotus ostreatus</name>
    <name type="common">Oyster mushroom</name>
    <name type="synonym">White-rot fungus</name>
    <dbReference type="NCBI Taxonomy" id="5322"/>
    <lineage>
        <taxon>Eukaryota</taxon>
        <taxon>Fungi</taxon>
        <taxon>Dikarya</taxon>
        <taxon>Basidiomycota</taxon>
        <taxon>Agaricomycotina</taxon>
        <taxon>Agaricomycetes</taxon>
        <taxon>Agaricomycetidae</taxon>
        <taxon>Agaricales</taxon>
        <taxon>Pleurotineae</taxon>
        <taxon>Pleurotaceae</taxon>
        <taxon>Pleurotus</taxon>
    </lineage>
</organism>
<protein>
    <recommendedName>
        <fullName evidence="3">Cytochrome c oxidase assembly protein COX20, mitochondrial</fullName>
    </recommendedName>
</protein>
<keyword evidence="5" id="KW-0999">Mitochondrion inner membrane</keyword>
<comment type="subcellular location">
    <subcellularLocation>
        <location evidence="1">Mitochondrion inner membrane</location>
    </subcellularLocation>
</comment>
<evidence type="ECO:0000256" key="9">
    <source>
        <dbReference type="SAM" id="MobiDB-lite"/>
    </source>
</evidence>
<evidence type="ECO:0000256" key="5">
    <source>
        <dbReference type="ARBA" id="ARBA00022792"/>
    </source>
</evidence>
<dbReference type="InterPro" id="IPR022533">
    <property type="entry name" value="Cox20"/>
</dbReference>
<evidence type="ECO:0000256" key="2">
    <source>
        <dbReference type="ARBA" id="ARBA00009575"/>
    </source>
</evidence>
<dbReference type="OrthoDB" id="14603at2759"/>
<keyword evidence="6" id="KW-1133">Transmembrane helix</keyword>
<keyword evidence="11" id="KW-1185">Reference proteome</keyword>
<keyword evidence="7" id="KW-0496">Mitochondrion</keyword>
<evidence type="ECO:0000256" key="3">
    <source>
        <dbReference type="ARBA" id="ARBA00017689"/>
    </source>
</evidence>
<evidence type="ECO:0000256" key="1">
    <source>
        <dbReference type="ARBA" id="ARBA00004273"/>
    </source>
</evidence>
<dbReference type="GO" id="GO:0033617">
    <property type="term" value="P:mitochondrial respiratory chain complex IV assembly"/>
    <property type="evidence" value="ECO:0007669"/>
    <property type="project" value="InterPro"/>
</dbReference>
<evidence type="ECO:0000313" key="10">
    <source>
        <dbReference type="EMBL" id="KAF7422642.1"/>
    </source>
</evidence>
<dbReference type="Pfam" id="PF12597">
    <property type="entry name" value="Cox20"/>
    <property type="match status" value="1"/>
</dbReference>
<dbReference type="EMBL" id="JACETU010000008">
    <property type="protein sequence ID" value="KAF7422642.1"/>
    <property type="molecule type" value="Genomic_DNA"/>
</dbReference>
<feature type="region of interest" description="Disordered" evidence="9">
    <location>
        <begin position="1"/>
        <end position="30"/>
    </location>
</feature>
<accession>A0A8H6ZKF2</accession>
<comment type="similarity">
    <text evidence="2">Belongs to the COX20 family.</text>
</comment>
<dbReference type="GeneID" id="59380616"/>
<dbReference type="AlphaFoldDB" id="A0A8H6ZKF2"/>
<keyword evidence="8" id="KW-0472">Membrane</keyword>
<feature type="compositionally biased region" description="Low complexity" evidence="9">
    <location>
        <begin position="1"/>
        <end position="15"/>
    </location>
</feature>
<keyword evidence="4" id="KW-0812">Transmembrane</keyword>
<evidence type="ECO:0000256" key="4">
    <source>
        <dbReference type="ARBA" id="ARBA00022692"/>
    </source>
</evidence>
<evidence type="ECO:0000313" key="11">
    <source>
        <dbReference type="Proteomes" id="UP000623687"/>
    </source>
</evidence>
<dbReference type="RefSeq" id="XP_036627674.1">
    <property type="nucleotide sequence ID" value="XM_036780291.1"/>
</dbReference>
<comment type="caution">
    <text evidence="10">The sequence shown here is derived from an EMBL/GenBank/DDBJ whole genome shotgun (WGS) entry which is preliminary data.</text>
</comment>
<evidence type="ECO:0000256" key="7">
    <source>
        <dbReference type="ARBA" id="ARBA00023128"/>
    </source>
</evidence>
<dbReference type="Proteomes" id="UP000623687">
    <property type="component" value="Unassembled WGS sequence"/>
</dbReference>
<reference evidence="10" key="1">
    <citation type="submission" date="2019-07" db="EMBL/GenBank/DDBJ databases">
        <authorList>
            <person name="Palmer J.M."/>
        </authorList>
    </citation>
    <scope>NUCLEOTIDE SEQUENCE</scope>
    <source>
        <strain evidence="10">PC9</strain>
    </source>
</reference>
<evidence type="ECO:0000256" key="6">
    <source>
        <dbReference type="ARBA" id="ARBA00022989"/>
    </source>
</evidence>
<proteinExistence type="inferred from homology"/>
<dbReference type="VEuPathDB" id="FungiDB:PC9H_010798"/>
<dbReference type="PANTHER" id="PTHR31586">
    <property type="entry name" value="CYTOCHROME C OXIDASE PROTEIN 20"/>
    <property type="match status" value="1"/>
</dbReference>
<dbReference type="GO" id="GO:0005743">
    <property type="term" value="C:mitochondrial inner membrane"/>
    <property type="evidence" value="ECO:0007669"/>
    <property type="project" value="UniProtKB-SubCell"/>
</dbReference>
<name>A0A8H6ZKF2_PLEOS</name>